<sequence length="492" mass="55602">TSSGNIEMQLYKSKLIKRKSKGVKGLKSSDSLFDLQADQLFGVHLNNVSGLSQFIIQHEMKFSTVDVDKAINLSRVAWTILDFPYQLHFSLCPVKCSSQKTLLVRNIAPFSVESMQVTVDFLPKTEGDHSEDLLGTRESHEKISIANQISVSIVNSSDTIVHYQWKRFPNEHEEEQQKLRFCSELQREEEDEMDQFLTECDADPTPHDRLSLLSRTFQDRCRQLKEERLSVSDNYIIVEPLEGDIWPNTTSDVNIISQPQEAKIYQQMVYFDITVFSLWFDFTIHAVSSQVLLLSNKGLIESVAGPKGPFNLVPPSSAFGQCFSFSPTKRMVPPQSINQITLGVFSEEFLFTMYSVFPGTCIYCRGCIMGPTFHFNVSELNFEDVSFGEFFIHHQCCLLLTARRLIVDLPASPNWPTVFTLTPTSGTCQHPGVTLCSNSVQCYSLALVVDVQEVGEEVLALPINANYSDVCQNMRNPPNQSSHENVCSLRTI</sequence>
<dbReference type="GO" id="GO:0003341">
    <property type="term" value="P:cilium movement"/>
    <property type="evidence" value="ECO:0007669"/>
    <property type="project" value="TreeGrafter"/>
</dbReference>
<protein>
    <submittedName>
        <fullName evidence="1">Uncharacterized protein</fullName>
    </submittedName>
</protein>
<dbReference type="GeneTree" id="ENSGT00940000163228"/>
<keyword evidence="2" id="KW-1185">Reference proteome</keyword>
<evidence type="ECO:0000313" key="2">
    <source>
        <dbReference type="Proteomes" id="UP000314982"/>
    </source>
</evidence>
<dbReference type="GO" id="GO:0005930">
    <property type="term" value="C:axoneme"/>
    <property type="evidence" value="ECO:0007669"/>
    <property type="project" value="TreeGrafter"/>
</dbReference>
<dbReference type="GO" id="GO:1904158">
    <property type="term" value="P:axonemal central apparatus assembly"/>
    <property type="evidence" value="ECO:0007669"/>
    <property type="project" value="TreeGrafter"/>
</dbReference>
<evidence type="ECO:0000313" key="1">
    <source>
        <dbReference type="Ensembl" id="ENSHHUP00000079772.1"/>
    </source>
</evidence>
<dbReference type="InterPro" id="IPR033305">
    <property type="entry name" value="Hydin-like"/>
</dbReference>
<reference evidence="1" key="3">
    <citation type="submission" date="2025-09" db="UniProtKB">
        <authorList>
            <consortium name="Ensembl"/>
        </authorList>
    </citation>
    <scope>IDENTIFICATION</scope>
</reference>
<reference evidence="2" key="1">
    <citation type="submission" date="2018-06" db="EMBL/GenBank/DDBJ databases">
        <title>Genome assembly of Danube salmon.</title>
        <authorList>
            <person name="Macqueen D.J."/>
            <person name="Gundappa M.K."/>
        </authorList>
    </citation>
    <scope>NUCLEOTIDE SEQUENCE [LARGE SCALE GENOMIC DNA]</scope>
</reference>
<dbReference type="Proteomes" id="UP000314982">
    <property type="component" value="Unassembled WGS sequence"/>
</dbReference>
<dbReference type="STRING" id="62062.ENSHHUP00000079772"/>
<proteinExistence type="predicted"/>
<organism evidence="1 2">
    <name type="scientific">Hucho hucho</name>
    <name type="common">huchen</name>
    <dbReference type="NCBI Taxonomy" id="62062"/>
    <lineage>
        <taxon>Eukaryota</taxon>
        <taxon>Metazoa</taxon>
        <taxon>Chordata</taxon>
        <taxon>Craniata</taxon>
        <taxon>Vertebrata</taxon>
        <taxon>Euteleostomi</taxon>
        <taxon>Actinopterygii</taxon>
        <taxon>Neopterygii</taxon>
        <taxon>Teleostei</taxon>
        <taxon>Protacanthopterygii</taxon>
        <taxon>Salmoniformes</taxon>
        <taxon>Salmonidae</taxon>
        <taxon>Salmoninae</taxon>
        <taxon>Hucho</taxon>
    </lineage>
</organism>
<dbReference type="InterPro" id="IPR013783">
    <property type="entry name" value="Ig-like_fold"/>
</dbReference>
<dbReference type="Ensembl" id="ENSHHUT00000082338.1">
    <property type="protein sequence ID" value="ENSHHUP00000079772.1"/>
    <property type="gene ID" value="ENSHHUG00000046487.1"/>
</dbReference>
<dbReference type="PANTHER" id="PTHR23053:SF0">
    <property type="entry name" value="HYDROCEPHALUS-INDUCING PROTEIN HOMOLOG"/>
    <property type="match status" value="1"/>
</dbReference>
<reference evidence="1" key="2">
    <citation type="submission" date="2025-08" db="UniProtKB">
        <authorList>
            <consortium name="Ensembl"/>
        </authorList>
    </citation>
    <scope>IDENTIFICATION</scope>
</reference>
<accession>A0A4W5QU16</accession>
<dbReference type="PANTHER" id="PTHR23053">
    <property type="entry name" value="DLEC1 DELETED IN LUNG AND ESOPHAGEAL CANCER 1"/>
    <property type="match status" value="1"/>
</dbReference>
<dbReference type="AlphaFoldDB" id="A0A4W5QU16"/>
<dbReference type="Gene3D" id="2.60.40.10">
    <property type="entry name" value="Immunoglobulins"/>
    <property type="match status" value="1"/>
</dbReference>
<name>A0A4W5QU16_9TELE</name>